<comment type="subcellular location">
    <subcellularLocation>
        <location evidence="1">Mitochondrion inner membrane</location>
        <topology evidence="1">Multi-pass membrane protein</topology>
    </subcellularLocation>
</comment>
<evidence type="ECO:0000256" key="12">
    <source>
        <dbReference type="SAM" id="Phobius"/>
    </source>
</evidence>
<dbReference type="InterPro" id="IPR018495">
    <property type="entry name" value="Succ_DH_cyt_bsu_CS"/>
</dbReference>
<evidence type="ECO:0000256" key="10">
    <source>
        <dbReference type="ARBA" id="ARBA00023128"/>
    </source>
</evidence>
<evidence type="ECO:0000256" key="3">
    <source>
        <dbReference type="ARBA" id="ARBA00022617"/>
    </source>
</evidence>
<dbReference type="GO" id="GO:0006121">
    <property type="term" value="P:mitochondrial electron transport, succinate to ubiquinone"/>
    <property type="evidence" value="ECO:0007669"/>
    <property type="project" value="TreeGrafter"/>
</dbReference>
<dbReference type="SUPFAM" id="SSF81343">
    <property type="entry name" value="Fumarate reductase respiratory complex transmembrane subunits"/>
    <property type="match status" value="1"/>
</dbReference>
<reference evidence="13 14" key="1">
    <citation type="submission" date="2019-04" db="EMBL/GenBank/DDBJ databases">
        <title>Comparative genomics and transcriptomics to analyze fruiting body development in filamentous ascomycetes.</title>
        <authorList>
            <consortium name="DOE Joint Genome Institute"/>
            <person name="Lutkenhaus R."/>
            <person name="Traeger S."/>
            <person name="Breuer J."/>
            <person name="Kuo A."/>
            <person name="Lipzen A."/>
            <person name="Pangilinan J."/>
            <person name="Dilworth D."/>
            <person name="Sandor L."/>
            <person name="Poggeler S."/>
            <person name="Barry K."/>
            <person name="Grigoriev I.V."/>
            <person name="Nowrousian M."/>
        </authorList>
    </citation>
    <scope>NUCLEOTIDE SEQUENCE [LARGE SCALE GENOMIC DNA]</scope>
    <source>
        <strain evidence="13 14">CBS 389.68</strain>
    </source>
</reference>
<keyword evidence="8 12" id="KW-1133">Transmembrane helix</keyword>
<dbReference type="PROSITE" id="PS01001">
    <property type="entry name" value="SDH_CYT_2"/>
    <property type="match status" value="1"/>
</dbReference>
<dbReference type="InParanoid" id="A0A4S2MQQ2"/>
<dbReference type="NCBIfam" id="TIGR02970">
    <property type="entry name" value="succ_dehyd_cytB"/>
    <property type="match status" value="1"/>
</dbReference>
<keyword evidence="7" id="KW-0809">Transit peptide</keyword>
<keyword evidence="3" id="KW-0349">Heme</keyword>
<dbReference type="InterPro" id="IPR000701">
    <property type="entry name" value="SuccDH_FuR_B_TM-su"/>
</dbReference>
<dbReference type="Pfam" id="PF01127">
    <property type="entry name" value="Sdh_cyt"/>
    <property type="match status" value="1"/>
</dbReference>
<dbReference type="PANTHER" id="PTHR10978">
    <property type="entry name" value="SUCCINATE DEHYDROGENASE CYTOCHROME B560 SUBUNIT"/>
    <property type="match status" value="1"/>
</dbReference>
<comment type="similarity">
    <text evidence="2">Belongs to the cytochrome b560 family.</text>
</comment>
<keyword evidence="6" id="KW-0999">Mitochondrion inner membrane</keyword>
<keyword evidence="9" id="KW-0408">Iron</keyword>
<evidence type="ECO:0000256" key="7">
    <source>
        <dbReference type="ARBA" id="ARBA00022946"/>
    </source>
</evidence>
<evidence type="ECO:0000256" key="4">
    <source>
        <dbReference type="ARBA" id="ARBA00022692"/>
    </source>
</evidence>
<dbReference type="OrthoDB" id="588261at2759"/>
<keyword evidence="14" id="KW-1185">Reference proteome</keyword>
<keyword evidence="11 12" id="KW-0472">Membrane</keyword>
<dbReference type="STRING" id="341454.A0A4S2MQQ2"/>
<dbReference type="InterPro" id="IPR014314">
    <property type="entry name" value="Succ_DH_cytb556"/>
</dbReference>
<dbReference type="FunCoup" id="A0A4S2MQQ2">
    <property type="interactions" value="373"/>
</dbReference>
<sequence length="178" mass="18953">MLARTAALRLATSASARTTVPRAVFAATQTRSTATTTKTTDAEAYSILVAQRKQRPISPHLTIYQPQLTWYMSSLNRITGVALAASVYLYGIGYVIAPYAGLHLESASLAAGMAALPIAAKIAIKSAIASPFVYHAFNGVRHLTWDTARELSIKGVYRTGYAVIALTTVGAGYLIFGV</sequence>
<evidence type="ECO:0000256" key="2">
    <source>
        <dbReference type="ARBA" id="ARBA00007244"/>
    </source>
</evidence>
<evidence type="ECO:0000256" key="1">
    <source>
        <dbReference type="ARBA" id="ARBA00004448"/>
    </source>
</evidence>
<accession>A0A4S2MQQ2</accession>
<feature type="transmembrane region" description="Helical" evidence="12">
    <location>
        <begin position="155"/>
        <end position="176"/>
    </location>
</feature>
<proteinExistence type="inferred from homology"/>
<dbReference type="AlphaFoldDB" id="A0A4S2MQQ2"/>
<organism evidence="13 14">
    <name type="scientific">Ascodesmis nigricans</name>
    <dbReference type="NCBI Taxonomy" id="341454"/>
    <lineage>
        <taxon>Eukaryota</taxon>
        <taxon>Fungi</taxon>
        <taxon>Dikarya</taxon>
        <taxon>Ascomycota</taxon>
        <taxon>Pezizomycotina</taxon>
        <taxon>Pezizomycetes</taxon>
        <taxon>Pezizales</taxon>
        <taxon>Ascodesmidaceae</taxon>
        <taxon>Ascodesmis</taxon>
    </lineage>
</organism>
<evidence type="ECO:0000313" key="13">
    <source>
        <dbReference type="EMBL" id="TGZ79503.1"/>
    </source>
</evidence>
<feature type="transmembrane region" description="Helical" evidence="12">
    <location>
        <begin position="78"/>
        <end position="97"/>
    </location>
</feature>
<dbReference type="GO" id="GO:0006099">
    <property type="term" value="P:tricarboxylic acid cycle"/>
    <property type="evidence" value="ECO:0007669"/>
    <property type="project" value="InterPro"/>
</dbReference>
<keyword evidence="5" id="KW-0479">Metal-binding</keyword>
<evidence type="ECO:0000256" key="8">
    <source>
        <dbReference type="ARBA" id="ARBA00022989"/>
    </source>
</evidence>
<dbReference type="GO" id="GO:0005743">
    <property type="term" value="C:mitochondrial inner membrane"/>
    <property type="evidence" value="ECO:0007669"/>
    <property type="project" value="UniProtKB-SubCell"/>
</dbReference>
<dbReference type="Proteomes" id="UP000298138">
    <property type="component" value="Unassembled WGS sequence"/>
</dbReference>
<evidence type="ECO:0000256" key="6">
    <source>
        <dbReference type="ARBA" id="ARBA00022792"/>
    </source>
</evidence>
<dbReference type="GO" id="GO:0009055">
    <property type="term" value="F:electron transfer activity"/>
    <property type="evidence" value="ECO:0007669"/>
    <property type="project" value="InterPro"/>
</dbReference>
<evidence type="ECO:0000256" key="11">
    <source>
        <dbReference type="ARBA" id="ARBA00023136"/>
    </source>
</evidence>
<dbReference type="EMBL" id="ML220131">
    <property type="protein sequence ID" value="TGZ79503.1"/>
    <property type="molecule type" value="Genomic_DNA"/>
</dbReference>
<feature type="transmembrane region" description="Helical" evidence="12">
    <location>
        <begin position="109"/>
        <end position="134"/>
    </location>
</feature>
<dbReference type="Gene3D" id="1.20.1300.10">
    <property type="entry name" value="Fumarate reductase/succinate dehydrogenase, transmembrane subunit"/>
    <property type="match status" value="1"/>
</dbReference>
<dbReference type="PANTHER" id="PTHR10978:SF5">
    <property type="entry name" value="SUCCINATE DEHYDROGENASE CYTOCHROME B560 SUBUNIT, MITOCHONDRIAL"/>
    <property type="match status" value="1"/>
</dbReference>
<name>A0A4S2MQQ2_9PEZI</name>
<protein>
    <submittedName>
        <fullName evidence="13">Cytochrome b560 subunit of succinate dehydrogenase</fullName>
    </submittedName>
</protein>
<dbReference type="InterPro" id="IPR034804">
    <property type="entry name" value="SQR/QFR_C/D"/>
</dbReference>
<keyword evidence="10" id="KW-0496">Mitochondrion</keyword>
<evidence type="ECO:0000256" key="9">
    <source>
        <dbReference type="ARBA" id="ARBA00023004"/>
    </source>
</evidence>
<dbReference type="GO" id="GO:0046872">
    <property type="term" value="F:metal ion binding"/>
    <property type="evidence" value="ECO:0007669"/>
    <property type="project" value="UniProtKB-KW"/>
</dbReference>
<gene>
    <name evidence="13" type="ORF">EX30DRAFT_342374</name>
</gene>
<evidence type="ECO:0000313" key="14">
    <source>
        <dbReference type="Proteomes" id="UP000298138"/>
    </source>
</evidence>
<keyword evidence="4 12" id="KW-0812">Transmembrane</keyword>
<evidence type="ECO:0000256" key="5">
    <source>
        <dbReference type="ARBA" id="ARBA00022723"/>
    </source>
</evidence>
<dbReference type="CDD" id="cd03499">
    <property type="entry name" value="SQR_TypeC_SdhC"/>
    <property type="match status" value="1"/>
</dbReference>
<dbReference type="FunFam" id="1.20.1300.10:FF:000008">
    <property type="entry name" value="Succinate dehydrogenase cytochrome b560 subunit"/>
    <property type="match status" value="1"/>
</dbReference>